<evidence type="ECO:0000313" key="4">
    <source>
        <dbReference type="EMBL" id="MDA0182932.1"/>
    </source>
</evidence>
<dbReference type="AlphaFoldDB" id="A0A9X3NDL3"/>
<comment type="caution">
    <text evidence="4">The sequence shown here is derived from an EMBL/GenBank/DDBJ whole genome shotgun (WGS) entry which is preliminary data.</text>
</comment>
<dbReference type="InterPro" id="IPR036388">
    <property type="entry name" value="WH-like_DNA-bd_sf"/>
</dbReference>
<dbReference type="GO" id="GO:0006355">
    <property type="term" value="P:regulation of DNA-templated transcription"/>
    <property type="evidence" value="ECO:0007669"/>
    <property type="project" value="InterPro"/>
</dbReference>
<keyword evidence="1" id="KW-0547">Nucleotide-binding</keyword>
<dbReference type="PROSITE" id="PS50043">
    <property type="entry name" value="HTH_LUXR_2"/>
    <property type="match status" value="1"/>
</dbReference>
<keyword evidence="5" id="KW-1185">Reference proteome</keyword>
<dbReference type="SUPFAM" id="SSF52540">
    <property type="entry name" value="P-loop containing nucleoside triphosphate hydrolases"/>
    <property type="match status" value="1"/>
</dbReference>
<gene>
    <name evidence="4" type="ORF">OJ997_21650</name>
</gene>
<dbReference type="InterPro" id="IPR027417">
    <property type="entry name" value="P-loop_NTPase"/>
</dbReference>
<sequence>MSTSLRGRDAECAVLDQQLRRVRTGESGVQVLRGEAGVGKSVLLEYVAEQASGFRVARAAGVESEMELAFAGLHQLCAPLLDGVDGLPGPQRDALRVAFGLRSGEPPDRFLVALAVLSLLAETAEAEPLVCLIDDAQWLDHASAQTLAFVARRLLAERIAMVFAVRAPLEVSELAGLPELTVEGLGDADARRLLASAVPGRLDERVRDRILAETRGNPLALLELPRGMTPAELAGGFGLPNARPLTSRLQQTFSSRVQALPEDTRRLLLIAAAEPVGDVALLWRVAERLGLGGDAGGPAEAAGLLELGVRARFRHPLVRAAAYWAATPDERRDVHRALAAATDPRTDPDRRAWHLAQAASGPDAAVADELERSADRAQARGGVAAAAAFLERAADLTPDPVRRGERALAAAQAKLEAGAPEAADTLLANAALAPLDDLQRARLQRLRAQIAFVLRRGSDATPLLLAAARRLAPLDAALARETCLEALGAAIFSGHLDDAAGVREVVRTAPAASPPRPHDLLLDGLAVRVTEGFAAGVAPLRVALAAFREEDAADSNRWLWLACRVAADLFDEATWDVLARRGVRLAREAGALSVLPIAATYMAGVYMHDAQFEAASTLMEEASAITQATGTAALIHPEAVLAAQRGDEARATALIEVIREDATERGQGMALSMVGYAQAVLLNGLGRYEEARVAAEQACAHGELALFTLVLVELVEAAVRTDRPEVAATALARLSERMQADQTDWALGVEARSRALVSTGPAADALYTEAIERLGRGHVAQHLARAQLVYGEWLRRESRRIDAREQLRAAHDTFSRIGAEAFAERARRELVATGETLRGRAPATRDALTPQEAQIARMARDGLTNPEIGAQLFISPRTVEYHLRKVFLKLDVASRKELARAV</sequence>
<feature type="domain" description="HTH luxR-type" evidence="3">
    <location>
        <begin position="841"/>
        <end position="902"/>
    </location>
</feature>
<dbReference type="GO" id="GO:0004016">
    <property type="term" value="F:adenylate cyclase activity"/>
    <property type="evidence" value="ECO:0007669"/>
    <property type="project" value="TreeGrafter"/>
</dbReference>
<reference evidence="4" key="1">
    <citation type="submission" date="2022-10" db="EMBL/GenBank/DDBJ databases">
        <title>The WGS of Solirubrobacter phytolaccae KCTC 29190.</title>
        <authorList>
            <person name="Jiang Z."/>
        </authorList>
    </citation>
    <scope>NUCLEOTIDE SEQUENCE</scope>
    <source>
        <strain evidence="4">KCTC 29190</strain>
    </source>
</reference>
<protein>
    <submittedName>
        <fullName evidence="4">DUF2791 family P-loop domain-containing protein</fullName>
    </submittedName>
</protein>
<name>A0A9X3NDL3_9ACTN</name>
<dbReference type="PANTHER" id="PTHR16305:SF35">
    <property type="entry name" value="TRANSCRIPTIONAL ACTIVATOR DOMAIN"/>
    <property type="match status" value="1"/>
</dbReference>
<dbReference type="PANTHER" id="PTHR16305">
    <property type="entry name" value="TESTICULAR SOLUBLE ADENYLYL CYCLASE"/>
    <property type="match status" value="1"/>
</dbReference>
<dbReference type="PRINTS" id="PR00038">
    <property type="entry name" value="HTHLUXR"/>
</dbReference>
<dbReference type="InterPro" id="IPR016032">
    <property type="entry name" value="Sig_transdc_resp-reg_C-effctor"/>
</dbReference>
<dbReference type="GO" id="GO:0005524">
    <property type="term" value="F:ATP binding"/>
    <property type="evidence" value="ECO:0007669"/>
    <property type="project" value="UniProtKB-KW"/>
</dbReference>
<accession>A0A9X3NDL3</accession>
<proteinExistence type="predicted"/>
<dbReference type="InterPro" id="IPR000792">
    <property type="entry name" value="Tscrpt_reg_LuxR_C"/>
</dbReference>
<dbReference type="Pfam" id="PF13191">
    <property type="entry name" value="AAA_16"/>
    <property type="match status" value="1"/>
</dbReference>
<evidence type="ECO:0000256" key="2">
    <source>
        <dbReference type="ARBA" id="ARBA00022840"/>
    </source>
</evidence>
<dbReference type="GO" id="GO:0005737">
    <property type="term" value="C:cytoplasm"/>
    <property type="evidence" value="ECO:0007669"/>
    <property type="project" value="TreeGrafter"/>
</dbReference>
<keyword evidence="2" id="KW-0067">ATP-binding</keyword>
<dbReference type="CDD" id="cd06170">
    <property type="entry name" value="LuxR_C_like"/>
    <property type="match status" value="1"/>
</dbReference>
<dbReference type="SUPFAM" id="SSF46894">
    <property type="entry name" value="C-terminal effector domain of the bipartite response regulators"/>
    <property type="match status" value="1"/>
</dbReference>
<dbReference type="InterPro" id="IPR041664">
    <property type="entry name" value="AAA_16"/>
</dbReference>
<evidence type="ECO:0000259" key="3">
    <source>
        <dbReference type="PROSITE" id="PS50043"/>
    </source>
</evidence>
<dbReference type="GO" id="GO:0003677">
    <property type="term" value="F:DNA binding"/>
    <property type="evidence" value="ECO:0007669"/>
    <property type="project" value="InterPro"/>
</dbReference>
<organism evidence="4 5">
    <name type="scientific">Solirubrobacter phytolaccae</name>
    <dbReference type="NCBI Taxonomy" id="1404360"/>
    <lineage>
        <taxon>Bacteria</taxon>
        <taxon>Bacillati</taxon>
        <taxon>Actinomycetota</taxon>
        <taxon>Thermoleophilia</taxon>
        <taxon>Solirubrobacterales</taxon>
        <taxon>Solirubrobacteraceae</taxon>
        <taxon>Solirubrobacter</taxon>
    </lineage>
</organism>
<evidence type="ECO:0000313" key="5">
    <source>
        <dbReference type="Proteomes" id="UP001147653"/>
    </source>
</evidence>
<evidence type="ECO:0000256" key="1">
    <source>
        <dbReference type="ARBA" id="ARBA00022741"/>
    </source>
</evidence>
<dbReference type="Proteomes" id="UP001147653">
    <property type="component" value="Unassembled WGS sequence"/>
</dbReference>
<dbReference type="Gene3D" id="1.10.10.10">
    <property type="entry name" value="Winged helix-like DNA-binding domain superfamily/Winged helix DNA-binding domain"/>
    <property type="match status" value="1"/>
</dbReference>
<dbReference type="SMART" id="SM00421">
    <property type="entry name" value="HTH_LUXR"/>
    <property type="match status" value="1"/>
</dbReference>
<dbReference type="RefSeq" id="WP_270027317.1">
    <property type="nucleotide sequence ID" value="NZ_JAPDDP010000043.1"/>
</dbReference>
<dbReference type="Pfam" id="PF00196">
    <property type="entry name" value="GerE"/>
    <property type="match status" value="1"/>
</dbReference>
<dbReference type="EMBL" id="JAPDDP010000043">
    <property type="protein sequence ID" value="MDA0182932.1"/>
    <property type="molecule type" value="Genomic_DNA"/>
</dbReference>